<dbReference type="AlphaFoldDB" id="A0A381QCP7"/>
<name>A0A381QCP7_9ZZZZ</name>
<reference evidence="1" key="1">
    <citation type="submission" date="2018-05" db="EMBL/GenBank/DDBJ databases">
        <authorList>
            <person name="Lanie J.A."/>
            <person name="Ng W.-L."/>
            <person name="Kazmierczak K.M."/>
            <person name="Andrzejewski T.M."/>
            <person name="Davidsen T.M."/>
            <person name="Wayne K.J."/>
            <person name="Tettelin H."/>
            <person name="Glass J.I."/>
            <person name="Rusch D."/>
            <person name="Podicherti R."/>
            <person name="Tsui H.-C.T."/>
            <person name="Winkler M.E."/>
        </authorList>
    </citation>
    <scope>NUCLEOTIDE SEQUENCE</scope>
</reference>
<proteinExistence type="predicted"/>
<evidence type="ECO:0000313" key="1">
    <source>
        <dbReference type="EMBL" id="SUZ76770.1"/>
    </source>
</evidence>
<dbReference type="EMBL" id="UINC01001291">
    <property type="protein sequence ID" value="SUZ76770.1"/>
    <property type="molecule type" value="Genomic_DNA"/>
</dbReference>
<accession>A0A381QCP7</accession>
<organism evidence="1">
    <name type="scientific">marine metagenome</name>
    <dbReference type="NCBI Taxonomy" id="408172"/>
    <lineage>
        <taxon>unclassified sequences</taxon>
        <taxon>metagenomes</taxon>
        <taxon>ecological metagenomes</taxon>
    </lineage>
</organism>
<protein>
    <recommendedName>
        <fullName evidence="2">Outer membrane protein beta-barrel domain-containing protein</fullName>
    </recommendedName>
</protein>
<gene>
    <name evidence="1" type="ORF">METZ01_LOCUS29624</name>
</gene>
<sequence>MSALRLPVLIILFPILFAACGRSDLIRIRLLSPVSETKKDHSNFTDKTVSASAKKITAADPKTSGGGVYFLFKSIGLGYTTITTTIENEIRKSADDTLLLREKTTLVTNFTDIAFGIGENYTLMWGAGVLAGGNLDTTLNYGYSGATDETLKHKELSGHSLFLVLAHHGFGFETLLGFRTNYIKGELEDSLSSATTLKTADSISYESTGLRLTTNQVLLGIGVTF</sequence>
<evidence type="ECO:0008006" key="2">
    <source>
        <dbReference type="Google" id="ProtNLM"/>
    </source>
</evidence>
<dbReference type="PROSITE" id="PS51257">
    <property type="entry name" value="PROKAR_LIPOPROTEIN"/>
    <property type="match status" value="1"/>
</dbReference>